<proteinExistence type="predicted"/>
<keyword evidence="2" id="KW-1185">Reference proteome</keyword>
<dbReference type="Proteomes" id="UP001209878">
    <property type="component" value="Unassembled WGS sequence"/>
</dbReference>
<reference evidence="1" key="1">
    <citation type="journal article" date="2023" name="Mol. Biol. Evol.">
        <title>Third-Generation Sequencing Reveals the Adaptive Role of the Epigenome in Three Deep-Sea Polychaetes.</title>
        <authorList>
            <person name="Perez M."/>
            <person name="Aroh O."/>
            <person name="Sun Y."/>
            <person name="Lan Y."/>
            <person name="Juniper S.K."/>
            <person name="Young C.R."/>
            <person name="Angers B."/>
            <person name="Qian P.Y."/>
        </authorList>
    </citation>
    <scope>NUCLEOTIDE SEQUENCE</scope>
    <source>
        <strain evidence="1">R07B-5</strain>
    </source>
</reference>
<organism evidence="1 2">
    <name type="scientific">Ridgeia piscesae</name>
    <name type="common">Tubeworm</name>
    <dbReference type="NCBI Taxonomy" id="27915"/>
    <lineage>
        <taxon>Eukaryota</taxon>
        <taxon>Metazoa</taxon>
        <taxon>Spiralia</taxon>
        <taxon>Lophotrochozoa</taxon>
        <taxon>Annelida</taxon>
        <taxon>Polychaeta</taxon>
        <taxon>Sedentaria</taxon>
        <taxon>Canalipalpata</taxon>
        <taxon>Sabellida</taxon>
        <taxon>Siboglinidae</taxon>
        <taxon>Ridgeia</taxon>
    </lineage>
</organism>
<dbReference type="AlphaFoldDB" id="A0AAD9ITI7"/>
<name>A0AAD9ITI7_RIDPI</name>
<evidence type="ECO:0000313" key="1">
    <source>
        <dbReference type="EMBL" id="KAK2140594.1"/>
    </source>
</evidence>
<accession>A0AAD9ITI7</accession>
<evidence type="ECO:0000313" key="2">
    <source>
        <dbReference type="Proteomes" id="UP001209878"/>
    </source>
</evidence>
<protein>
    <submittedName>
        <fullName evidence="1">Uncharacterized protein</fullName>
    </submittedName>
</protein>
<dbReference type="EMBL" id="JAODUO010005667">
    <property type="protein sequence ID" value="KAK2140594.1"/>
    <property type="molecule type" value="Genomic_DNA"/>
</dbReference>
<comment type="caution">
    <text evidence="1">The sequence shown here is derived from an EMBL/GenBank/DDBJ whole genome shotgun (WGS) entry which is preliminary data.</text>
</comment>
<gene>
    <name evidence="1" type="ORF">NP493_5655g00000</name>
</gene>
<sequence>MSFTLDVFTISFVSGTFFISFSSPTFIIYLSLCLILCLSLSPIYLSPSLSSDTFTVTLQTCKLSPSLSLAHSLALTSHPHPLYCLLFWTQPLCLSLPSLSFFSHVNRHLSNMYTHYRSLSRCRFSSCSHARVPYYFMVWTPPLSFSISLSLQPHSPILLSSAVDATSLPFSLTLAFSLQPHSPTLLSSVGSTASLCLSSATLTVTLLTRTLPPSLSISLSLQPIMICRTEVSIFPIAAV</sequence>